<evidence type="ECO:0000259" key="1">
    <source>
        <dbReference type="PROSITE" id="PS50125"/>
    </source>
</evidence>
<accession>L1K1A3</accession>
<evidence type="ECO:0000313" key="3">
    <source>
        <dbReference type="EnsemblProtists" id="EKX54631"/>
    </source>
</evidence>
<dbReference type="SUPFAM" id="SSF55073">
    <property type="entry name" value="Nucleotide cyclase"/>
    <property type="match status" value="1"/>
</dbReference>
<dbReference type="EnsemblProtists" id="EKX54631">
    <property type="protein sequence ID" value="EKX54631"/>
    <property type="gene ID" value="GUITHDRAFT_46026"/>
</dbReference>
<dbReference type="STRING" id="905079.L1K1A3"/>
<dbReference type="InterPro" id="IPR001054">
    <property type="entry name" value="A/G_cyclase"/>
</dbReference>
<proteinExistence type="predicted"/>
<dbReference type="GO" id="GO:0070482">
    <property type="term" value="P:response to oxygen levels"/>
    <property type="evidence" value="ECO:0007669"/>
    <property type="project" value="TreeGrafter"/>
</dbReference>
<dbReference type="GO" id="GO:0008074">
    <property type="term" value="C:guanylate cyclase complex, soluble"/>
    <property type="evidence" value="ECO:0007669"/>
    <property type="project" value="TreeGrafter"/>
</dbReference>
<evidence type="ECO:0000313" key="2">
    <source>
        <dbReference type="EMBL" id="EKX54631.1"/>
    </source>
</evidence>
<dbReference type="Proteomes" id="UP000011087">
    <property type="component" value="Unassembled WGS sequence"/>
</dbReference>
<protein>
    <recommendedName>
        <fullName evidence="1">Guanylate cyclase domain-containing protein</fullName>
    </recommendedName>
</protein>
<dbReference type="eggNOG" id="KOG1023">
    <property type="taxonomic scope" value="Eukaryota"/>
</dbReference>
<feature type="domain" description="Guanylate cyclase" evidence="1">
    <location>
        <begin position="1"/>
        <end position="135"/>
    </location>
</feature>
<reference evidence="2 4" key="1">
    <citation type="journal article" date="2012" name="Nature">
        <title>Algal genomes reveal evolutionary mosaicism and the fate of nucleomorphs.</title>
        <authorList>
            <consortium name="DOE Joint Genome Institute"/>
            <person name="Curtis B.A."/>
            <person name="Tanifuji G."/>
            <person name="Burki F."/>
            <person name="Gruber A."/>
            <person name="Irimia M."/>
            <person name="Maruyama S."/>
            <person name="Arias M.C."/>
            <person name="Ball S.G."/>
            <person name="Gile G.H."/>
            <person name="Hirakawa Y."/>
            <person name="Hopkins J.F."/>
            <person name="Kuo A."/>
            <person name="Rensing S.A."/>
            <person name="Schmutz J."/>
            <person name="Symeonidi A."/>
            <person name="Elias M."/>
            <person name="Eveleigh R.J."/>
            <person name="Herman E.K."/>
            <person name="Klute M.J."/>
            <person name="Nakayama T."/>
            <person name="Obornik M."/>
            <person name="Reyes-Prieto A."/>
            <person name="Armbrust E.V."/>
            <person name="Aves S.J."/>
            <person name="Beiko R.G."/>
            <person name="Coutinho P."/>
            <person name="Dacks J.B."/>
            <person name="Durnford D.G."/>
            <person name="Fast N.M."/>
            <person name="Green B.R."/>
            <person name="Grisdale C.J."/>
            <person name="Hempel F."/>
            <person name="Henrissat B."/>
            <person name="Hoppner M.P."/>
            <person name="Ishida K."/>
            <person name="Kim E."/>
            <person name="Koreny L."/>
            <person name="Kroth P.G."/>
            <person name="Liu Y."/>
            <person name="Malik S.B."/>
            <person name="Maier U.G."/>
            <person name="McRose D."/>
            <person name="Mock T."/>
            <person name="Neilson J.A."/>
            <person name="Onodera N.T."/>
            <person name="Poole A.M."/>
            <person name="Pritham E.J."/>
            <person name="Richards T.A."/>
            <person name="Rocap G."/>
            <person name="Roy S.W."/>
            <person name="Sarai C."/>
            <person name="Schaack S."/>
            <person name="Shirato S."/>
            <person name="Slamovits C.H."/>
            <person name="Spencer D.F."/>
            <person name="Suzuki S."/>
            <person name="Worden A.Z."/>
            <person name="Zauner S."/>
            <person name="Barry K."/>
            <person name="Bell C."/>
            <person name="Bharti A.K."/>
            <person name="Crow J.A."/>
            <person name="Grimwood J."/>
            <person name="Kramer R."/>
            <person name="Lindquist E."/>
            <person name="Lucas S."/>
            <person name="Salamov A."/>
            <person name="McFadden G.I."/>
            <person name="Lane C.E."/>
            <person name="Keeling P.J."/>
            <person name="Gray M.W."/>
            <person name="Grigoriev I.V."/>
            <person name="Archibald J.M."/>
        </authorList>
    </citation>
    <scope>NUCLEOTIDE SEQUENCE</scope>
    <source>
        <strain evidence="2 4">CCMP2712</strain>
    </source>
</reference>
<dbReference type="GO" id="GO:0004383">
    <property type="term" value="F:guanylate cyclase activity"/>
    <property type="evidence" value="ECO:0007669"/>
    <property type="project" value="TreeGrafter"/>
</dbReference>
<feature type="non-terminal residue" evidence="2">
    <location>
        <position position="135"/>
    </location>
</feature>
<feature type="non-terminal residue" evidence="2">
    <location>
        <position position="1"/>
    </location>
</feature>
<dbReference type="PANTHER" id="PTHR45655">
    <property type="entry name" value="GUANYLATE CYCLASE SOLUBLE SUBUNIT BETA-2"/>
    <property type="match status" value="1"/>
</dbReference>
<dbReference type="RefSeq" id="XP_005841611.1">
    <property type="nucleotide sequence ID" value="XM_005841554.1"/>
</dbReference>
<dbReference type="Gene3D" id="3.30.70.1230">
    <property type="entry name" value="Nucleotide cyclase"/>
    <property type="match status" value="1"/>
</dbReference>
<dbReference type="PaxDb" id="55529-EKX54631"/>
<dbReference type="GeneID" id="17311241"/>
<reference evidence="4" key="2">
    <citation type="submission" date="2012-11" db="EMBL/GenBank/DDBJ databases">
        <authorList>
            <person name="Kuo A."/>
            <person name="Curtis B.A."/>
            <person name="Tanifuji G."/>
            <person name="Burki F."/>
            <person name="Gruber A."/>
            <person name="Irimia M."/>
            <person name="Maruyama S."/>
            <person name="Arias M.C."/>
            <person name="Ball S.G."/>
            <person name="Gile G.H."/>
            <person name="Hirakawa Y."/>
            <person name="Hopkins J.F."/>
            <person name="Rensing S.A."/>
            <person name="Schmutz J."/>
            <person name="Symeonidi A."/>
            <person name="Elias M."/>
            <person name="Eveleigh R.J."/>
            <person name="Herman E.K."/>
            <person name="Klute M.J."/>
            <person name="Nakayama T."/>
            <person name="Obornik M."/>
            <person name="Reyes-Prieto A."/>
            <person name="Armbrust E.V."/>
            <person name="Aves S.J."/>
            <person name="Beiko R.G."/>
            <person name="Coutinho P."/>
            <person name="Dacks J.B."/>
            <person name="Durnford D.G."/>
            <person name="Fast N.M."/>
            <person name="Green B.R."/>
            <person name="Grisdale C."/>
            <person name="Hempe F."/>
            <person name="Henrissat B."/>
            <person name="Hoppner M.P."/>
            <person name="Ishida K.-I."/>
            <person name="Kim E."/>
            <person name="Koreny L."/>
            <person name="Kroth P.G."/>
            <person name="Liu Y."/>
            <person name="Malik S.-B."/>
            <person name="Maier U.G."/>
            <person name="McRose D."/>
            <person name="Mock T."/>
            <person name="Neilson J.A."/>
            <person name="Onodera N.T."/>
            <person name="Poole A.M."/>
            <person name="Pritham E.J."/>
            <person name="Richards T.A."/>
            <person name="Rocap G."/>
            <person name="Roy S.W."/>
            <person name="Sarai C."/>
            <person name="Schaack S."/>
            <person name="Shirato S."/>
            <person name="Slamovits C.H."/>
            <person name="Spencer D.F."/>
            <person name="Suzuki S."/>
            <person name="Worden A.Z."/>
            <person name="Zauner S."/>
            <person name="Barry K."/>
            <person name="Bell C."/>
            <person name="Bharti A.K."/>
            <person name="Crow J.A."/>
            <person name="Grimwood J."/>
            <person name="Kramer R."/>
            <person name="Lindquist E."/>
            <person name="Lucas S."/>
            <person name="Salamov A."/>
            <person name="McFadden G.I."/>
            <person name="Lane C.E."/>
            <person name="Keeling P.J."/>
            <person name="Gray M.W."/>
            <person name="Grigoriev I.V."/>
            <person name="Archibald J.M."/>
        </authorList>
    </citation>
    <scope>NUCLEOTIDE SEQUENCE</scope>
    <source>
        <strain evidence="4">CCMP2712</strain>
    </source>
</reference>
<dbReference type="CDD" id="cd07302">
    <property type="entry name" value="CHD"/>
    <property type="match status" value="1"/>
</dbReference>
<dbReference type="Pfam" id="PF00211">
    <property type="entry name" value="Guanylate_cyc"/>
    <property type="match status" value="1"/>
</dbReference>
<dbReference type="EMBL" id="JH992967">
    <property type="protein sequence ID" value="EKX54631.1"/>
    <property type="molecule type" value="Genomic_DNA"/>
</dbReference>
<dbReference type="HOGENOM" id="CLU_001072_6_5_1"/>
<dbReference type="PANTHER" id="PTHR45655:SF13">
    <property type="entry name" value="SOLUBLE GUANYLATE CYCLASE GCY-32-RELATED"/>
    <property type="match status" value="1"/>
</dbReference>
<dbReference type="AlphaFoldDB" id="L1K1A3"/>
<organism evidence="2">
    <name type="scientific">Guillardia theta (strain CCMP2712)</name>
    <name type="common">Cryptophyte</name>
    <dbReference type="NCBI Taxonomy" id="905079"/>
    <lineage>
        <taxon>Eukaryota</taxon>
        <taxon>Cryptophyceae</taxon>
        <taxon>Pyrenomonadales</taxon>
        <taxon>Geminigeraceae</taxon>
        <taxon>Guillardia</taxon>
    </lineage>
</organism>
<dbReference type="InterPro" id="IPR029787">
    <property type="entry name" value="Nucleotide_cyclase"/>
</dbReference>
<gene>
    <name evidence="2" type="ORF">GUITHDRAFT_46026</name>
</gene>
<keyword evidence="4" id="KW-1185">Reference proteome</keyword>
<reference evidence="3" key="3">
    <citation type="submission" date="2015-06" db="UniProtKB">
        <authorList>
            <consortium name="EnsemblProtists"/>
        </authorList>
    </citation>
    <scope>IDENTIFICATION</scope>
</reference>
<dbReference type="GO" id="GO:0019934">
    <property type="term" value="P:cGMP-mediated signaling"/>
    <property type="evidence" value="ECO:0007669"/>
    <property type="project" value="TreeGrafter"/>
</dbReference>
<name>L1K1A3_GUITC</name>
<sequence>VLELDLCNFTTLSQGMDPIELANMIHRVFSKFDLIVQDKGLFKMDTVGDAYIVSGWLPQEKGWRLKKETKQICHSMLDLARSMLTIVQEQSLGENSTLSCRIGVSIGMVASGILGKIQSRFHIIGQALKEAEQLE</sequence>
<evidence type="ECO:0000313" key="4">
    <source>
        <dbReference type="Proteomes" id="UP000011087"/>
    </source>
</evidence>
<dbReference type="OrthoDB" id="60033at2759"/>
<dbReference type="KEGG" id="gtt:GUITHDRAFT_46026"/>
<dbReference type="PROSITE" id="PS50125">
    <property type="entry name" value="GUANYLATE_CYCLASE_2"/>
    <property type="match status" value="1"/>
</dbReference>